<evidence type="ECO:0000256" key="1">
    <source>
        <dbReference type="SAM" id="Phobius"/>
    </source>
</evidence>
<sequence length="370" mass="38485">MTRTIFLPDAVRGLSVLYRQSRRPFVVLRRSSKILIGTGLVLIILAAVLRFVVVPAFSKLPGSVDVTAQYVGTGTLMNPAALQSGDYANVIASGVPVTVDRHVYVSETEGDSAVAHDDFTVSAPGGISLPTNHTYVLDRKSMDAADPIDGVDAEPHSGMTIGLPLSPDASDYSLYDFATRSTVPLTYIDSSVVSGRDVLNYRAEASGPLQDPAILGALPPALPKAQLAGLAPLLPADLQAELAPALGSLPDPVPFNYTAVTKFALSADSALGTPIDGALDQQVIANVEVGGKNISLIPVLALDTKLSDQSIADAANAASSQSRLLTLISVVTPIVLVLVGIALIAVGLLRRKKQPSTTTSERATVDSSTA</sequence>
<dbReference type="RefSeq" id="WP_317571932.1">
    <property type="nucleotide sequence ID" value="NZ_JAWLKA010000059.1"/>
</dbReference>
<name>A0ABU4CUQ6_RHOJO</name>
<feature type="transmembrane region" description="Helical" evidence="1">
    <location>
        <begin position="324"/>
        <end position="349"/>
    </location>
</feature>
<keyword evidence="1" id="KW-0812">Transmembrane</keyword>
<dbReference type="Proteomes" id="UP001185737">
    <property type="component" value="Unassembled WGS sequence"/>
</dbReference>
<organism evidence="2 3">
    <name type="scientific">Rhodococcus jostii</name>
    <dbReference type="NCBI Taxonomy" id="132919"/>
    <lineage>
        <taxon>Bacteria</taxon>
        <taxon>Bacillati</taxon>
        <taxon>Actinomycetota</taxon>
        <taxon>Actinomycetes</taxon>
        <taxon>Mycobacteriales</taxon>
        <taxon>Nocardiaceae</taxon>
        <taxon>Rhodococcus</taxon>
    </lineage>
</organism>
<evidence type="ECO:0000313" key="3">
    <source>
        <dbReference type="Proteomes" id="UP001185737"/>
    </source>
</evidence>
<dbReference type="InterPro" id="IPR021424">
    <property type="entry name" value="PorA"/>
</dbReference>
<comment type="caution">
    <text evidence="2">The sequence shown here is derived from an EMBL/GenBank/DDBJ whole genome shotgun (WGS) entry which is preliminary data.</text>
</comment>
<keyword evidence="1" id="KW-1133">Transmembrane helix</keyword>
<keyword evidence="3" id="KW-1185">Reference proteome</keyword>
<evidence type="ECO:0000313" key="2">
    <source>
        <dbReference type="EMBL" id="MDV6286988.1"/>
    </source>
</evidence>
<protein>
    <submittedName>
        <fullName evidence="2">Porin PorA family protein</fullName>
    </submittedName>
</protein>
<gene>
    <name evidence="2" type="ORF">R3Q59_41700</name>
</gene>
<dbReference type="EMBL" id="JAWLKA010000059">
    <property type="protein sequence ID" value="MDV6286988.1"/>
    <property type="molecule type" value="Genomic_DNA"/>
</dbReference>
<accession>A0ABU4CUQ6</accession>
<feature type="transmembrane region" description="Helical" evidence="1">
    <location>
        <begin position="34"/>
        <end position="53"/>
    </location>
</feature>
<proteinExistence type="predicted"/>
<reference evidence="2 3" key="1">
    <citation type="submission" date="2023-10" db="EMBL/GenBank/DDBJ databases">
        <title>Development of a sustainable strategy for remediation of hydrocarbon-contaminated territories based on the waste exchange concept.</title>
        <authorList>
            <person name="Krivoruchko A."/>
        </authorList>
    </citation>
    <scope>NUCLEOTIDE SEQUENCE [LARGE SCALE GENOMIC DNA]</scope>
    <source>
        <strain evidence="2 3">IEGM 60</strain>
    </source>
</reference>
<keyword evidence="1" id="KW-0472">Membrane</keyword>
<dbReference type="Pfam" id="PF11271">
    <property type="entry name" value="PorA"/>
    <property type="match status" value="1"/>
</dbReference>